<protein>
    <recommendedName>
        <fullName evidence="1">CobQ/CobB/MinD/ParA nucleotide binding domain-containing protein</fullName>
    </recommendedName>
</protein>
<dbReference type="InterPro" id="IPR002586">
    <property type="entry name" value="CobQ/CobB/MinD/ParA_Nub-bd_dom"/>
</dbReference>
<sequence length="47" mass="4857">MTSTRLVAGTASHVGKSTVAAGRCRLLADRGVDVAALLSAARLRVNY</sequence>
<evidence type="ECO:0000313" key="3">
    <source>
        <dbReference type="Proteomes" id="UP001597034"/>
    </source>
</evidence>
<dbReference type="EMBL" id="JBHUDO010000001">
    <property type="protein sequence ID" value="MFD1644441.1"/>
    <property type="molecule type" value="Genomic_DNA"/>
</dbReference>
<dbReference type="Proteomes" id="UP001597034">
    <property type="component" value="Unassembled WGS sequence"/>
</dbReference>
<keyword evidence="3" id="KW-1185">Reference proteome</keyword>
<dbReference type="Gene3D" id="3.40.50.300">
    <property type="entry name" value="P-loop containing nucleotide triphosphate hydrolases"/>
    <property type="match status" value="1"/>
</dbReference>
<reference evidence="2 3" key="1">
    <citation type="journal article" date="2019" name="Int. J. Syst. Evol. Microbiol.">
        <title>The Global Catalogue of Microorganisms (GCM) 10K type strain sequencing project: providing services to taxonomists for standard genome sequencing and annotation.</title>
        <authorList>
            <consortium name="The Broad Institute Genomics Platform"/>
            <consortium name="The Broad Institute Genome Sequencing Center for Infectious Disease"/>
            <person name="Wu L."/>
            <person name="Ma J."/>
        </authorList>
    </citation>
    <scope>NUCLEOTIDE SEQUENCE [LARGE SCALE GENOMIC DNA]</scope>
    <source>
        <strain evidence="2 3">CGMCC 1.10390</strain>
    </source>
</reference>
<organism evidence="2 3">
    <name type="scientific">Haloarchaeobius litoreus</name>
    <dbReference type="NCBI Taxonomy" id="755306"/>
    <lineage>
        <taxon>Archaea</taxon>
        <taxon>Methanobacteriati</taxon>
        <taxon>Methanobacteriota</taxon>
        <taxon>Stenosarchaea group</taxon>
        <taxon>Halobacteria</taxon>
        <taxon>Halobacteriales</taxon>
        <taxon>Halorubellaceae</taxon>
        <taxon>Haloarchaeobius</taxon>
    </lineage>
</organism>
<name>A0ABD6DEM0_9EURY</name>
<proteinExistence type="predicted"/>
<evidence type="ECO:0000259" key="1">
    <source>
        <dbReference type="Pfam" id="PF01656"/>
    </source>
</evidence>
<dbReference type="Pfam" id="PF01656">
    <property type="entry name" value="CbiA"/>
    <property type="match status" value="1"/>
</dbReference>
<gene>
    <name evidence="2" type="ORF">ACFSBL_01985</name>
</gene>
<comment type="caution">
    <text evidence="2">The sequence shown here is derived from an EMBL/GenBank/DDBJ whole genome shotgun (WGS) entry which is preliminary data.</text>
</comment>
<evidence type="ECO:0000313" key="2">
    <source>
        <dbReference type="EMBL" id="MFD1644441.1"/>
    </source>
</evidence>
<dbReference type="RefSeq" id="WP_368407768.1">
    <property type="nucleotide sequence ID" value="NZ_JANHJR010000002.1"/>
</dbReference>
<feature type="domain" description="CobQ/CobB/MinD/ParA nucleotide binding" evidence="1">
    <location>
        <begin position="7"/>
        <end position="36"/>
    </location>
</feature>
<accession>A0ABD6DEM0</accession>
<dbReference type="InterPro" id="IPR027417">
    <property type="entry name" value="P-loop_NTPase"/>
</dbReference>
<dbReference type="SUPFAM" id="SSF52540">
    <property type="entry name" value="P-loop containing nucleoside triphosphate hydrolases"/>
    <property type="match status" value="1"/>
</dbReference>
<dbReference type="AlphaFoldDB" id="A0ABD6DEM0"/>